<gene>
    <name evidence="1" type="ORF">DDV22_04645</name>
    <name evidence="2" type="ORF">DDV23_05460</name>
</gene>
<comment type="caution">
    <text evidence="2">The sequence shown here is derived from an EMBL/GenBank/DDBJ whole genome shotgun (WGS) entry which is preliminary data.</text>
</comment>
<evidence type="ECO:0000313" key="4">
    <source>
        <dbReference type="Proteomes" id="UP000264056"/>
    </source>
</evidence>
<reference evidence="1 4" key="1">
    <citation type="submission" date="2018-08" db="EMBL/GenBank/DDBJ databases">
        <title>Draft genome of Streptococcus sp .nov. Z2.</title>
        <authorList>
            <person name="Tian Z."/>
        </authorList>
    </citation>
    <scope>NUCLEOTIDE SEQUENCE [LARGE SCALE GENOMIC DNA]</scope>
    <source>
        <strain evidence="1 4">Z2</strain>
    </source>
</reference>
<reference evidence="2 3" key="2">
    <citation type="submission" date="2018-08" db="EMBL/GenBank/DDBJ databases">
        <title>Draft genome of Streptococcus sp. nov. Z1.</title>
        <authorList>
            <person name="Tian Z."/>
        </authorList>
    </citation>
    <scope>NUCLEOTIDE SEQUENCE [LARGE SCALE GENOMIC DNA]</scope>
    <source>
        <strain evidence="2">Z1</strain>
        <strain evidence="3">Z1(2018)</strain>
    </source>
</reference>
<protein>
    <submittedName>
        <fullName evidence="2">Uncharacterized protein</fullName>
    </submittedName>
</protein>
<evidence type="ECO:0000313" key="3">
    <source>
        <dbReference type="Proteomes" id="UP000262901"/>
    </source>
</evidence>
<evidence type="ECO:0000313" key="1">
    <source>
        <dbReference type="EMBL" id="RFU51151.1"/>
    </source>
</evidence>
<name>A0A372KM03_9STRE</name>
<keyword evidence="4" id="KW-1185">Reference proteome</keyword>
<dbReference type="AlphaFoldDB" id="A0A372KM03"/>
<dbReference type="EMBL" id="QVQZ01000009">
    <property type="protein sequence ID" value="RFU53309.1"/>
    <property type="molecule type" value="Genomic_DNA"/>
</dbReference>
<evidence type="ECO:0000313" key="2">
    <source>
        <dbReference type="EMBL" id="RFU53309.1"/>
    </source>
</evidence>
<dbReference type="Proteomes" id="UP000262901">
    <property type="component" value="Unassembled WGS sequence"/>
</dbReference>
<dbReference type="Proteomes" id="UP000264056">
    <property type="component" value="Unassembled WGS sequence"/>
</dbReference>
<proteinExistence type="predicted"/>
<sequence length="104" mass="12084">MRSFKSVPSISKNTALTTKFIFTLSFTKIQRPLKAHSKNRKTDEESPDSRKVYLFCKELRPCSVPLRYKGREKLTAKIGKLTKSRQTLGRFIFFAKSLGRVQFH</sequence>
<organism evidence="2 3">
    <name type="scientific">Streptococcus chenjunshii</name>
    <dbReference type="NCBI Taxonomy" id="2173853"/>
    <lineage>
        <taxon>Bacteria</taxon>
        <taxon>Bacillati</taxon>
        <taxon>Bacillota</taxon>
        <taxon>Bacilli</taxon>
        <taxon>Lactobacillales</taxon>
        <taxon>Streptococcaceae</taxon>
        <taxon>Streptococcus</taxon>
    </lineage>
</organism>
<dbReference type="EMBL" id="QVQY01000009">
    <property type="protein sequence ID" value="RFU51151.1"/>
    <property type="molecule type" value="Genomic_DNA"/>
</dbReference>
<accession>A0A372KM03</accession>